<sequence length="100" mass="11171">MLRNELMQQQSTFVQRIKAIIATRLMSSKSRVAPIKKQTLPRLLESVSAALLAYEELETVIVEIGAILNSCPLTLLHQNHDDLEAPPAHFPLSVNPDISR</sequence>
<evidence type="ECO:0000313" key="2">
    <source>
        <dbReference type="Proteomes" id="UP000299102"/>
    </source>
</evidence>
<name>A0A4C1TRN2_EUMVA</name>
<comment type="caution">
    <text evidence="1">The sequence shown here is derived from an EMBL/GenBank/DDBJ whole genome shotgun (WGS) entry which is preliminary data.</text>
</comment>
<organism evidence="1 2">
    <name type="scientific">Eumeta variegata</name>
    <name type="common">Bagworm moth</name>
    <name type="synonym">Eumeta japonica</name>
    <dbReference type="NCBI Taxonomy" id="151549"/>
    <lineage>
        <taxon>Eukaryota</taxon>
        <taxon>Metazoa</taxon>
        <taxon>Ecdysozoa</taxon>
        <taxon>Arthropoda</taxon>
        <taxon>Hexapoda</taxon>
        <taxon>Insecta</taxon>
        <taxon>Pterygota</taxon>
        <taxon>Neoptera</taxon>
        <taxon>Endopterygota</taxon>
        <taxon>Lepidoptera</taxon>
        <taxon>Glossata</taxon>
        <taxon>Ditrysia</taxon>
        <taxon>Tineoidea</taxon>
        <taxon>Psychidae</taxon>
        <taxon>Oiketicinae</taxon>
        <taxon>Eumeta</taxon>
    </lineage>
</organism>
<dbReference type="AlphaFoldDB" id="A0A4C1TRN2"/>
<dbReference type="EMBL" id="BGZK01006081">
    <property type="protein sequence ID" value="GBP16629.1"/>
    <property type="molecule type" value="Genomic_DNA"/>
</dbReference>
<accession>A0A4C1TRN2</accession>
<proteinExistence type="predicted"/>
<reference evidence="1 2" key="1">
    <citation type="journal article" date="2019" name="Commun. Biol.">
        <title>The bagworm genome reveals a unique fibroin gene that provides high tensile strength.</title>
        <authorList>
            <person name="Kono N."/>
            <person name="Nakamura H."/>
            <person name="Ohtoshi R."/>
            <person name="Tomita M."/>
            <person name="Numata K."/>
            <person name="Arakawa K."/>
        </authorList>
    </citation>
    <scope>NUCLEOTIDE SEQUENCE [LARGE SCALE GENOMIC DNA]</scope>
</reference>
<protein>
    <submittedName>
        <fullName evidence="1">Uncharacterized protein</fullName>
    </submittedName>
</protein>
<evidence type="ECO:0000313" key="1">
    <source>
        <dbReference type="EMBL" id="GBP16629.1"/>
    </source>
</evidence>
<gene>
    <name evidence="1" type="ORF">EVAR_72450_1</name>
</gene>
<dbReference type="Proteomes" id="UP000299102">
    <property type="component" value="Unassembled WGS sequence"/>
</dbReference>
<keyword evidence="2" id="KW-1185">Reference proteome</keyword>